<protein>
    <submittedName>
        <fullName evidence="1">Uncharacterized protein</fullName>
    </submittedName>
</protein>
<evidence type="ECO:0000313" key="2">
    <source>
        <dbReference type="Proteomes" id="UP000308196"/>
    </source>
</evidence>
<dbReference type="Proteomes" id="UP000308196">
    <property type="component" value="Chromosome"/>
</dbReference>
<organism evidence="1 2">
    <name type="scientific">Sphingobacterium thalpophilum</name>
    <dbReference type="NCBI Taxonomy" id="259"/>
    <lineage>
        <taxon>Bacteria</taxon>
        <taxon>Pseudomonadati</taxon>
        <taxon>Bacteroidota</taxon>
        <taxon>Sphingobacteriia</taxon>
        <taxon>Sphingobacteriales</taxon>
        <taxon>Sphingobacteriaceae</taxon>
        <taxon>Sphingobacterium</taxon>
    </lineage>
</organism>
<proteinExistence type="predicted"/>
<evidence type="ECO:0000313" key="1">
    <source>
        <dbReference type="EMBL" id="VTR45599.1"/>
    </source>
</evidence>
<sequence length="58" mass="6585">MLERNFPAVLPICKTNVKLKNIARIIGAINEILEKTLTLFPDKLNTLTWTISMILLTC</sequence>
<accession>A0A4U9VJ99</accession>
<dbReference type="KEGG" id="stha:NCTC11429_03242"/>
<reference evidence="1 2" key="1">
    <citation type="submission" date="2019-05" db="EMBL/GenBank/DDBJ databases">
        <authorList>
            <consortium name="Pathogen Informatics"/>
        </authorList>
    </citation>
    <scope>NUCLEOTIDE SEQUENCE [LARGE SCALE GENOMIC DNA]</scope>
    <source>
        <strain evidence="1 2">NCTC11429</strain>
    </source>
</reference>
<gene>
    <name evidence="1" type="ORF">NCTC11429_03242</name>
</gene>
<dbReference type="EMBL" id="LR590484">
    <property type="protein sequence ID" value="VTR45599.1"/>
    <property type="molecule type" value="Genomic_DNA"/>
</dbReference>
<dbReference type="STRING" id="1123265.GCA_000686625_01571"/>
<name>A0A4U9VJ99_9SPHI</name>
<dbReference type="AlphaFoldDB" id="A0A4U9VJ99"/>